<dbReference type="SUPFAM" id="SSF47413">
    <property type="entry name" value="lambda repressor-like DNA-binding domains"/>
    <property type="match status" value="1"/>
</dbReference>
<dbReference type="EMBL" id="JBHSFK010000038">
    <property type="protein sequence ID" value="MFC4505923.1"/>
    <property type="molecule type" value="Genomic_DNA"/>
</dbReference>
<dbReference type="Pfam" id="PF19054">
    <property type="entry name" value="DUF5753"/>
    <property type="match status" value="1"/>
</dbReference>
<sequence>MTASSSSNAQQARQALADRLAELCRDAGLSGRDLAARCGWHPSKSSRIMNARTPPSADDIQAWCRACGAQDQASDLVASLRSVEGMWIAWRRMERTGLRQAQEARAPLFERTRRFRSYSSWLVPGLIQTYGYTEAVLRAVQRRRVEVDDVAEAVAARMERQRVLYEGDRRFAFLVEESVLRNGTGGPDVQIGQLGHLLTVGTLPSVSLGVVPMRTDRSRMPVEGFWIFDSAQVNVELVSGYLTLTQPSEVAEYADTFAELAESAVYGADARTLITGAMNSLG</sequence>
<dbReference type="InterPro" id="IPR010982">
    <property type="entry name" value="Lambda_DNA-bd_dom_sf"/>
</dbReference>
<dbReference type="Proteomes" id="UP001595839">
    <property type="component" value="Unassembled WGS sequence"/>
</dbReference>
<protein>
    <submittedName>
        <fullName evidence="2">Helix-turn-helix domain-containing protein</fullName>
    </submittedName>
</protein>
<name>A0ABV9B4J5_9ACTN</name>
<gene>
    <name evidence="2" type="ORF">ACFPIH_41835</name>
</gene>
<comment type="caution">
    <text evidence="2">The sequence shown here is derived from an EMBL/GenBank/DDBJ whole genome shotgun (WGS) entry which is preliminary data.</text>
</comment>
<dbReference type="Pfam" id="PF13560">
    <property type="entry name" value="HTH_31"/>
    <property type="match status" value="1"/>
</dbReference>
<proteinExistence type="predicted"/>
<dbReference type="InterPro" id="IPR043917">
    <property type="entry name" value="DUF5753"/>
</dbReference>
<evidence type="ECO:0000259" key="1">
    <source>
        <dbReference type="SMART" id="SM00530"/>
    </source>
</evidence>
<reference evidence="3" key="1">
    <citation type="journal article" date="2019" name="Int. J. Syst. Evol. Microbiol.">
        <title>The Global Catalogue of Microorganisms (GCM) 10K type strain sequencing project: providing services to taxonomists for standard genome sequencing and annotation.</title>
        <authorList>
            <consortium name="The Broad Institute Genomics Platform"/>
            <consortium name="The Broad Institute Genome Sequencing Center for Infectious Disease"/>
            <person name="Wu L."/>
            <person name="Ma J."/>
        </authorList>
    </citation>
    <scope>NUCLEOTIDE SEQUENCE [LARGE SCALE GENOMIC DNA]</scope>
    <source>
        <strain evidence="3">CGMCC 4.7177</strain>
    </source>
</reference>
<keyword evidence="3" id="KW-1185">Reference proteome</keyword>
<dbReference type="InterPro" id="IPR001387">
    <property type="entry name" value="Cro/C1-type_HTH"/>
</dbReference>
<feature type="domain" description="HTH cro/C1-type" evidence="1">
    <location>
        <begin position="19"/>
        <end position="74"/>
    </location>
</feature>
<accession>A0ABV9B4J5</accession>
<dbReference type="Gene3D" id="1.10.260.40">
    <property type="entry name" value="lambda repressor-like DNA-binding domains"/>
    <property type="match status" value="1"/>
</dbReference>
<dbReference type="CDD" id="cd00093">
    <property type="entry name" value="HTH_XRE"/>
    <property type="match status" value="1"/>
</dbReference>
<dbReference type="SMART" id="SM00530">
    <property type="entry name" value="HTH_XRE"/>
    <property type="match status" value="1"/>
</dbReference>
<evidence type="ECO:0000313" key="2">
    <source>
        <dbReference type="EMBL" id="MFC4505923.1"/>
    </source>
</evidence>
<dbReference type="RefSeq" id="WP_381183189.1">
    <property type="nucleotide sequence ID" value="NZ_JBHSFK010000038.1"/>
</dbReference>
<organism evidence="2 3">
    <name type="scientific">Streptomyces vulcanius</name>
    <dbReference type="NCBI Taxonomy" id="1441876"/>
    <lineage>
        <taxon>Bacteria</taxon>
        <taxon>Bacillati</taxon>
        <taxon>Actinomycetota</taxon>
        <taxon>Actinomycetes</taxon>
        <taxon>Kitasatosporales</taxon>
        <taxon>Streptomycetaceae</taxon>
        <taxon>Streptomyces</taxon>
    </lineage>
</organism>
<evidence type="ECO:0000313" key="3">
    <source>
        <dbReference type="Proteomes" id="UP001595839"/>
    </source>
</evidence>